<dbReference type="EMBL" id="CVRR01000048">
    <property type="protein sequence ID" value="CRL41576.1"/>
    <property type="molecule type" value="Genomic_DNA"/>
</dbReference>
<dbReference type="NCBIfam" id="TIGR00426">
    <property type="entry name" value="competence protein ComEA helix-hairpin-helix repeat region"/>
    <property type="match status" value="1"/>
</dbReference>
<dbReference type="GO" id="GO:0015627">
    <property type="term" value="C:type II protein secretion system complex"/>
    <property type="evidence" value="ECO:0007669"/>
    <property type="project" value="TreeGrafter"/>
</dbReference>
<evidence type="ECO:0000313" key="5">
    <source>
        <dbReference type="Proteomes" id="UP000446657"/>
    </source>
</evidence>
<sequence>MKKHWIKKCCMILTCLYLTGCGREEVPYLDTTQTQEQTVETERTEQKETLKSDQTVQVYVCGEVAAPGVYQLKDGMRICDAVEAAGGLTKAASREYWNLAEKLSDGQMIYFPTEEEARERKASAEAAGATVEESDGRIDINTADATQLVTIPGIGETRAAAILAYREKNGPFAKVEDIMQVSGIKSALFEKMKDYITIR</sequence>
<gene>
    <name evidence="3" type="ORF">GMD30_06655</name>
    <name evidence="2" type="ORF">M72_12831</name>
</gene>
<dbReference type="GO" id="GO:0015628">
    <property type="term" value="P:protein secretion by the type II secretion system"/>
    <property type="evidence" value="ECO:0007669"/>
    <property type="project" value="TreeGrafter"/>
</dbReference>
<dbReference type="Pfam" id="PF10531">
    <property type="entry name" value="SLBB"/>
    <property type="match status" value="1"/>
</dbReference>
<evidence type="ECO:0000313" key="2">
    <source>
        <dbReference type="EMBL" id="CRL41576.1"/>
    </source>
</evidence>
<proteinExistence type="predicted"/>
<dbReference type="InterPro" id="IPR004509">
    <property type="entry name" value="Competence_ComEA_HhH"/>
</dbReference>
<dbReference type="EMBL" id="WNAL01000011">
    <property type="protein sequence ID" value="MTR81401.1"/>
    <property type="molecule type" value="Genomic_DNA"/>
</dbReference>
<dbReference type="STRING" id="301302.ERS852420_01286"/>
<feature type="domain" description="Helix-hairpin-helix DNA-binding motif class 1" evidence="1">
    <location>
        <begin position="146"/>
        <end position="165"/>
    </location>
</feature>
<protein>
    <submittedName>
        <fullName evidence="2">Competence protein ComEA helix-hairpin-helix repeat region</fullName>
    </submittedName>
</protein>
<dbReference type="Proteomes" id="UP000446657">
    <property type="component" value="Unassembled WGS sequence"/>
</dbReference>
<dbReference type="PANTHER" id="PTHR21180">
    <property type="entry name" value="ENDONUCLEASE/EXONUCLEASE/PHOSPHATASE FAMILY DOMAIN-CONTAINING PROTEIN 1"/>
    <property type="match status" value="1"/>
</dbReference>
<dbReference type="Gene3D" id="1.10.150.310">
    <property type="entry name" value="Tex RuvX-like domain-like"/>
    <property type="match status" value="1"/>
</dbReference>
<accession>A0A0M6WVH6</accession>
<dbReference type="SMART" id="SM00278">
    <property type="entry name" value="HhH1"/>
    <property type="match status" value="2"/>
</dbReference>
<reference evidence="4" key="1">
    <citation type="submission" date="2015-05" db="EMBL/GenBank/DDBJ databases">
        <authorList>
            <consortium name="Pathogen Informatics"/>
        </authorList>
    </citation>
    <scope>NUCLEOTIDE SEQUENCE [LARGE SCALE GENOMIC DNA]</scope>
    <source>
        <strain evidence="4">M72</strain>
    </source>
</reference>
<dbReference type="RefSeq" id="WP_055068492.1">
    <property type="nucleotide sequence ID" value="NZ_CP173697.1"/>
</dbReference>
<dbReference type="GO" id="GO:0006281">
    <property type="term" value="P:DNA repair"/>
    <property type="evidence" value="ECO:0007669"/>
    <property type="project" value="InterPro"/>
</dbReference>
<evidence type="ECO:0000259" key="1">
    <source>
        <dbReference type="SMART" id="SM00278"/>
    </source>
</evidence>
<dbReference type="OrthoDB" id="9790239at2"/>
<dbReference type="InterPro" id="IPR051675">
    <property type="entry name" value="Endo/Exo/Phosphatase_dom_1"/>
</dbReference>
<keyword evidence="4" id="KW-1185">Reference proteome</keyword>
<evidence type="ECO:0000313" key="4">
    <source>
        <dbReference type="Proteomes" id="UP000049979"/>
    </source>
</evidence>
<dbReference type="Gene3D" id="3.10.560.10">
    <property type="entry name" value="Outer membrane lipoprotein wza domain like"/>
    <property type="match status" value="1"/>
</dbReference>
<dbReference type="Pfam" id="PF12836">
    <property type="entry name" value="HHH_3"/>
    <property type="match status" value="1"/>
</dbReference>
<dbReference type="InterPro" id="IPR019554">
    <property type="entry name" value="Soluble_ligand-bd"/>
</dbReference>
<dbReference type="Proteomes" id="UP000049979">
    <property type="component" value="Unassembled WGS sequence"/>
</dbReference>
<dbReference type="InterPro" id="IPR003583">
    <property type="entry name" value="Hlx-hairpin-Hlx_DNA-bd_motif"/>
</dbReference>
<dbReference type="InterPro" id="IPR010994">
    <property type="entry name" value="RuvA_2-like"/>
</dbReference>
<dbReference type="AlphaFoldDB" id="A0A0M6WVH6"/>
<dbReference type="SUPFAM" id="SSF47781">
    <property type="entry name" value="RuvA domain 2-like"/>
    <property type="match status" value="1"/>
</dbReference>
<evidence type="ECO:0000313" key="3">
    <source>
        <dbReference type="EMBL" id="MTR81401.1"/>
    </source>
</evidence>
<reference evidence="2" key="2">
    <citation type="submission" date="2015-05" db="EMBL/GenBank/DDBJ databases">
        <authorList>
            <person name="Wang D.B."/>
            <person name="Wang M."/>
        </authorList>
    </citation>
    <scope>NUCLEOTIDE SEQUENCE [LARGE SCALE GENOMIC DNA]</scope>
    <source>
        <strain evidence="2">M72</strain>
    </source>
</reference>
<reference evidence="3 5" key="3">
    <citation type="journal article" date="2019" name="Nat. Med.">
        <title>A library of human gut bacterial isolates paired with longitudinal multiomics data enables mechanistic microbiome research.</title>
        <authorList>
            <person name="Poyet M."/>
            <person name="Groussin M."/>
            <person name="Gibbons S.M."/>
            <person name="Avila-Pacheco J."/>
            <person name="Jiang X."/>
            <person name="Kearney S.M."/>
            <person name="Perrotta A.R."/>
            <person name="Berdy B."/>
            <person name="Zhao S."/>
            <person name="Lieberman T.D."/>
            <person name="Swanson P.K."/>
            <person name="Smith M."/>
            <person name="Roesemann S."/>
            <person name="Alexander J.E."/>
            <person name="Rich S.A."/>
            <person name="Livny J."/>
            <person name="Vlamakis H."/>
            <person name="Clish C."/>
            <person name="Bullock K."/>
            <person name="Deik A."/>
            <person name="Scott J."/>
            <person name="Pierce K.A."/>
            <person name="Xavier R.J."/>
            <person name="Alm E.J."/>
        </authorList>
    </citation>
    <scope>NUCLEOTIDE SEQUENCE [LARGE SCALE GENOMIC DNA]</scope>
    <source>
        <strain evidence="3 5">BIOML-A1</strain>
    </source>
</reference>
<name>A0A0M6WVH6_9FIRM</name>
<dbReference type="GO" id="GO:0003677">
    <property type="term" value="F:DNA binding"/>
    <property type="evidence" value="ECO:0007669"/>
    <property type="project" value="InterPro"/>
</dbReference>
<dbReference type="PANTHER" id="PTHR21180:SF32">
    <property type="entry name" value="ENDONUCLEASE_EXONUCLEASE_PHOSPHATASE FAMILY DOMAIN-CONTAINING PROTEIN 1"/>
    <property type="match status" value="1"/>
</dbReference>
<feature type="domain" description="Helix-hairpin-helix DNA-binding motif class 1" evidence="1">
    <location>
        <begin position="176"/>
        <end position="195"/>
    </location>
</feature>
<organism evidence="2 4">
    <name type="scientific">Roseburia faecis</name>
    <dbReference type="NCBI Taxonomy" id="301302"/>
    <lineage>
        <taxon>Bacteria</taxon>
        <taxon>Bacillati</taxon>
        <taxon>Bacillota</taxon>
        <taxon>Clostridia</taxon>
        <taxon>Lachnospirales</taxon>
        <taxon>Lachnospiraceae</taxon>
        <taxon>Roseburia</taxon>
    </lineage>
</organism>